<dbReference type="InterPro" id="IPR020568">
    <property type="entry name" value="Ribosomal_Su5_D2-typ_SF"/>
</dbReference>
<keyword evidence="5 14" id="KW-0808">Transferase</keyword>
<dbReference type="GO" id="GO:0004631">
    <property type="term" value="F:phosphomevalonate kinase activity"/>
    <property type="evidence" value="ECO:0007669"/>
    <property type="project" value="UniProtKB-EC"/>
</dbReference>
<evidence type="ECO:0000259" key="13">
    <source>
        <dbReference type="Pfam" id="PF08544"/>
    </source>
</evidence>
<sequence length="417" mass="46470">ENGWELKASSQENRNPYVESTLRYTLGLISKLTSKESFEEQIQGGLEVIIVGSNDFYSQREELRLRSLPLTFDSLMSLPPFCSTHTIIRNVHKTGLGSSAALITSLVASLMVHFKIVDLKNDDTQQTNRQLVHNIAQFCHCYAQGKVGSGFDVSSAVWGTHVYRRFSSSILEEAMADENLNKLLEVVEPKLNRWDNEVKPLELPTNFILMLADIDAGSNTPSMVGKVLKWRKSNPEKASQIWGQLGSLNSSIYHHIQQLAQHQQQYLDLYTQVTTSCSRLRSSEWSSVSTDNGVSKAILTQLCSLTTSFNMIRQHLRELSELCGVPIEPESQTRLLDACMEVPGVVMTGVPGAGGFDAIFCLVLSESVKSEVYKVWQDWKEMSVSPLLTEKSTIGLNVEGYVEGLEDAIKSASLTRL</sequence>
<protein>
    <recommendedName>
        <fullName evidence="3">phosphomevalonate kinase</fullName>
        <ecNumber evidence="3">2.7.4.2</ecNumber>
    </recommendedName>
</protein>
<comment type="catalytic activity">
    <reaction evidence="12">
        <text>(R)-5-phosphomevalonate + ATP = (R)-5-diphosphomevalonate + ADP</text>
        <dbReference type="Rhea" id="RHEA:16341"/>
        <dbReference type="ChEBI" id="CHEBI:30616"/>
        <dbReference type="ChEBI" id="CHEBI:57557"/>
        <dbReference type="ChEBI" id="CHEBI:58146"/>
        <dbReference type="ChEBI" id="CHEBI:456216"/>
        <dbReference type="EC" id="2.7.4.2"/>
    </reaction>
    <physiologicalReaction direction="left-to-right" evidence="12">
        <dbReference type="Rhea" id="RHEA:16342"/>
    </physiologicalReaction>
</comment>
<dbReference type="InterPro" id="IPR016005">
    <property type="entry name" value="Erg8"/>
</dbReference>
<dbReference type="EC" id="2.7.4.2" evidence="3"/>
<evidence type="ECO:0000256" key="10">
    <source>
        <dbReference type="ARBA" id="ARBA00023098"/>
    </source>
</evidence>
<evidence type="ECO:0000256" key="4">
    <source>
        <dbReference type="ARBA" id="ARBA00022516"/>
    </source>
</evidence>
<comment type="caution">
    <text evidence="14">The sequence shown here is derived from an EMBL/GenBank/DDBJ whole genome shotgun (WGS) entry which is preliminary data.</text>
</comment>
<keyword evidence="9" id="KW-0752">Steroid biosynthesis</keyword>
<evidence type="ECO:0000256" key="3">
    <source>
        <dbReference type="ARBA" id="ARBA00012958"/>
    </source>
</evidence>
<evidence type="ECO:0000313" key="15">
    <source>
        <dbReference type="Proteomes" id="UP001479436"/>
    </source>
</evidence>
<evidence type="ECO:0000256" key="7">
    <source>
        <dbReference type="ARBA" id="ARBA00022777"/>
    </source>
</evidence>
<dbReference type="InterPro" id="IPR013750">
    <property type="entry name" value="GHMP_kinase_C_dom"/>
</dbReference>
<comment type="pathway">
    <text evidence="1">Isoprenoid biosynthesis; isopentenyl diphosphate biosynthesis via mevalonate pathway; isopentenyl diphosphate from (R)-mevalonate: step 2/3.</text>
</comment>
<evidence type="ECO:0000256" key="11">
    <source>
        <dbReference type="ARBA" id="ARBA00023221"/>
    </source>
</evidence>
<accession>A0ABR2WGB4</accession>
<comment type="similarity">
    <text evidence="2">Belongs to the GHMP kinase family. Mevalonate kinase subfamily.</text>
</comment>
<dbReference type="EMBL" id="JASJQH010002044">
    <property type="protein sequence ID" value="KAK9760542.1"/>
    <property type="molecule type" value="Genomic_DNA"/>
</dbReference>
<keyword evidence="4" id="KW-0444">Lipid biosynthesis</keyword>
<reference evidence="14 15" key="1">
    <citation type="submission" date="2023-04" db="EMBL/GenBank/DDBJ databases">
        <title>Genome of Basidiobolus ranarum AG-B5.</title>
        <authorList>
            <person name="Stajich J.E."/>
            <person name="Carter-House D."/>
            <person name="Gryganskyi A."/>
        </authorList>
    </citation>
    <scope>NUCLEOTIDE SEQUENCE [LARGE SCALE GENOMIC DNA]</scope>
    <source>
        <strain evidence="14 15">AG-B5</strain>
    </source>
</reference>
<dbReference type="Gene3D" id="3.30.70.890">
    <property type="entry name" value="GHMP kinase, C-terminal domain"/>
    <property type="match status" value="1"/>
</dbReference>
<evidence type="ECO:0000256" key="5">
    <source>
        <dbReference type="ARBA" id="ARBA00022679"/>
    </source>
</evidence>
<evidence type="ECO:0000256" key="8">
    <source>
        <dbReference type="ARBA" id="ARBA00022840"/>
    </source>
</evidence>
<evidence type="ECO:0000256" key="2">
    <source>
        <dbReference type="ARBA" id="ARBA00006495"/>
    </source>
</evidence>
<evidence type="ECO:0000256" key="9">
    <source>
        <dbReference type="ARBA" id="ARBA00022955"/>
    </source>
</evidence>
<dbReference type="InterPro" id="IPR035102">
    <property type="entry name" value="Phosphomevalonate_kinase"/>
</dbReference>
<dbReference type="Gene3D" id="3.30.230.10">
    <property type="match status" value="1"/>
</dbReference>
<keyword evidence="10" id="KW-0443">Lipid metabolism</keyword>
<evidence type="ECO:0000256" key="6">
    <source>
        <dbReference type="ARBA" id="ARBA00022741"/>
    </source>
</evidence>
<dbReference type="PANTHER" id="PTHR31814:SF2">
    <property type="entry name" value="PHOSPHOMEVALONATE KINASE"/>
    <property type="match status" value="1"/>
</dbReference>
<dbReference type="InterPro" id="IPR036554">
    <property type="entry name" value="GHMP_kinase_C_sf"/>
</dbReference>
<evidence type="ECO:0000256" key="12">
    <source>
        <dbReference type="ARBA" id="ARBA00029326"/>
    </source>
</evidence>
<evidence type="ECO:0000256" key="1">
    <source>
        <dbReference type="ARBA" id="ARBA00005017"/>
    </source>
</evidence>
<evidence type="ECO:0000313" key="14">
    <source>
        <dbReference type="EMBL" id="KAK9760542.1"/>
    </source>
</evidence>
<feature type="domain" description="GHMP kinase C-terminal" evidence="13">
    <location>
        <begin position="308"/>
        <end position="377"/>
    </location>
</feature>
<proteinExistence type="inferred from homology"/>
<dbReference type="Pfam" id="PF08544">
    <property type="entry name" value="GHMP_kinases_C"/>
    <property type="match status" value="1"/>
</dbReference>
<name>A0ABR2WGB4_9FUNG</name>
<keyword evidence="15" id="KW-1185">Reference proteome</keyword>
<keyword evidence="8" id="KW-0067">ATP-binding</keyword>
<keyword evidence="7 14" id="KW-0418">Kinase</keyword>
<keyword evidence="11" id="KW-0753">Steroid metabolism</keyword>
<dbReference type="PANTHER" id="PTHR31814">
    <property type="match status" value="1"/>
</dbReference>
<dbReference type="Proteomes" id="UP001479436">
    <property type="component" value="Unassembled WGS sequence"/>
</dbReference>
<gene>
    <name evidence="14" type="primary">ERG8</name>
    <name evidence="14" type="ORF">K7432_015323</name>
</gene>
<dbReference type="SUPFAM" id="SSF54211">
    <property type="entry name" value="Ribosomal protein S5 domain 2-like"/>
    <property type="match status" value="1"/>
</dbReference>
<dbReference type="PIRSF" id="PIRSF017288">
    <property type="entry name" value="PMK_GHMP_euk"/>
    <property type="match status" value="1"/>
</dbReference>
<organism evidence="14 15">
    <name type="scientific">Basidiobolus ranarum</name>
    <dbReference type="NCBI Taxonomy" id="34480"/>
    <lineage>
        <taxon>Eukaryota</taxon>
        <taxon>Fungi</taxon>
        <taxon>Fungi incertae sedis</taxon>
        <taxon>Zoopagomycota</taxon>
        <taxon>Entomophthoromycotina</taxon>
        <taxon>Basidiobolomycetes</taxon>
        <taxon>Basidiobolales</taxon>
        <taxon>Basidiobolaceae</taxon>
        <taxon>Basidiobolus</taxon>
    </lineage>
</organism>
<dbReference type="InterPro" id="IPR014721">
    <property type="entry name" value="Ribsml_uS5_D2-typ_fold_subgr"/>
</dbReference>
<keyword evidence="6" id="KW-0547">Nucleotide-binding</keyword>
<feature type="non-terminal residue" evidence="14">
    <location>
        <position position="1"/>
    </location>
</feature>